<dbReference type="eggNOG" id="ENOG502S63G">
    <property type="taxonomic scope" value="Eukaryota"/>
</dbReference>
<evidence type="ECO:0000256" key="3">
    <source>
        <dbReference type="ARBA" id="ARBA00019610"/>
    </source>
</evidence>
<evidence type="ECO:0000256" key="2">
    <source>
        <dbReference type="ARBA" id="ARBA00005635"/>
    </source>
</evidence>
<feature type="region of interest" description="Disordered" evidence="9">
    <location>
        <begin position="145"/>
        <end position="197"/>
    </location>
</feature>
<feature type="compositionally biased region" description="Pro residues" evidence="9">
    <location>
        <begin position="168"/>
        <end position="187"/>
    </location>
</feature>
<evidence type="ECO:0000313" key="10">
    <source>
        <dbReference type="EMBL" id="AAW45630.1"/>
    </source>
</evidence>
<dbReference type="Proteomes" id="UP000002149">
    <property type="component" value="Chromosome 9"/>
</dbReference>
<dbReference type="VEuPathDB" id="FungiDB:CNI02970"/>
<dbReference type="GeneID" id="3259699"/>
<dbReference type="InParanoid" id="Q5KBC9"/>
<keyword evidence="4 8" id="KW-0805">Transcription regulation</keyword>
<protein>
    <recommendedName>
        <fullName evidence="3 8">Mediator of RNA polymerase II transcription subunit 17</fullName>
    </recommendedName>
    <alternativeName>
        <fullName evidence="7 8">Mediator complex subunit 17</fullName>
    </alternativeName>
</protein>
<dbReference type="GO" id="GO:0003712">
    <property type="term" value="F:transcription coregulator activity"/>
    <property type="evidence" value="ECO:0000318"/>
    <property type="project" value="GO_Central"/>
</dbReference>
<dbReference type="PANTHER" id="PTHR13114:SF7">
    <property type="entry name" value="MEDIATOR OF RNA POLYMERASE II TRANSCRIPTION SUBUNIT 17"/>
    <property type="match status" value="1"/>
</dbReference>
<keyword evidence="11" id="KW-1185">Reference proteome</keyword>
<comment type="similarity">
    <text evidence="2 8">Belongs to the Mediator complex subunit 17 family.</text>
</comment>
<accession>Q5KBC9</accession>
<keyword evidence="6 8" id="KW-0539">Nucleus</keyword>
<accession>Q55N00</accession>
<evidence type="ECO:0000256" key="6">
    <source>
        <dbReference type="ARBA" id="ARBA00023242"/>
    </source>
</evidence>
<dbReference type="OMA" id="GEMTHAR"/>
<dbReference type="InterPro" id="IPR019313">
    <property type="entry name" value="Mediator_Med17"/>
</dbReference>
<evidence type="ECO:0000256" key="8">
    <source>
        <dbReference type="RuleBase" id="RU364140"/>
    </source>
</evidence>
<dbReference type="GO" id="GO:0070847">
    <property type="term" value="C:core mediator complex"/>
    <property type="evidence" value="ECO:0000318"/>
    <property type="project" value="GO_Central"/>
</dbReference>
<dbReference type="EMBL" id="AE017349">
    <property type="protein sequence ID" value="AAW45630.1"/>
    <property type="molecule type" value="Genomic_DNA"/>
</dbReference>
<evidence type="ECO:0000256" key="5">
    <source>
        <dbReference type="ARBA" id="ARBA00023163"/>
    </source>
</evidence>
<evidence type="ECO:0000256" key="9">
    <source>
        <dbReference type="SAM" id="MobiDB-lite"/>
    </source>
</evidence>
<dbReference type="STRING" id="214684.Q5KBC9"/>
<dbReference type="Pfam" id="PF10156">
    <property type="entry name" value="Med17"/>
    <property type="match status" value="1"/>
</dbReference>
<comment type="subcellular location">
    <subcellularLocation>
        <location evidence="1 8">Nucleus</location>
    </subcellularLocation>
</comment>
<dbReference type="KEGG" id="cne:CNI02970"/>
<evidence type="ECO:0000256" key="4">
    <source>
        <dbReference type="ARBA" id="ARBA00023015"/>
    </source>
</evidence>
<gene>
    <name evidence="8" type="primary">MED17</name>
    <name evidence="10" type="ordered locus">CNI02970</name>
</gene>
<keyword evidence="5 8" id="KW-0804">Transcription</keyword>
<comment type="subunit">
    <text evidence="8">Component of the Mediator complex.</text>
</comment>
<sequence length="664" mass="73726">MNGISEQRSSPKTVFEDLRLSIDPTTIRLALGEKPVKSIDPDGTIAYDETKTPDAKLTEQLERIWNEYPNGLLELTERKLERLPPDEDAVKPQGEGVDEEKKRDPFSMMTYEEMEKLRSEIFLQLNDARNELWFVLELAKTLSSSSSFTTQPPPPPAALHQKKGKAKPAPPAPTTLPSIPGEPPILPPGTFSTTPSDFPIKPPHAQIYELERLLQAKRIALNECQGLIDGAVGELRLMAHAGDRFWKDIRNLKEGEGGRGQWAVVPKPDFGRVGGEGEKAKDVVIPYAIDEAPSGTRARCLAGFDLDPTKKDGLTFGDRHHLRLRATLRDDSGAVISSTPVKVEDQSDVRAMMEAAQMEAFDEDLFNEIRFAAARIPKNETEPQRVSFPVADKILSFELYDTRSLPSSPTSSICDIIVSSTRLSLLNIHRQRKINLVAPSQNFASPIPSILLPIIDTLRFRQLCSLVSSTLNGFDRTLRDAGLDSRMEKRMLKDGQDEIKEMRAVLLGKRGAEVLTGEYSLGIDDSYIITINISAPYNTIVYLSSISFPLANPDELSQVVSDDLSVQLLRLASRHLHGKLADEHKKGLYFDSLEEVIRIGETGLLRLSIPASFHTIYGSVESDWISVQAYDSRQSDITVFAWLDTVTHAIESSLSSNGSTTQVR</sequence>
<comment type="function">
    <text evidence="8">Component of the Mediator complex, a coactivator involved in the regulated transcription of nearly all RNA polymerase II-dependent genes. Mediator functions as a bridge to convey information from gene-specific regulatory proteins to the basal RNA polymerase II transcription machinery. Mediator is recruited to promoters by direct interactions with regulatory proteins and serves as a scaffold for the assembly of a functional preinitiation complex with RNA polymerase II and the general transcription factors.</text>
</comment>
<name>Q5KBC9_CRYD1</name>
<dbReference type="HOGENOM" id="CLU_410031_0_0_1"/>
<dbReference type="GO" id="GO:0006357">
    <property type="term" value="P:regulation of transcription by RNA polymerase II"/>
    <property type="evidence" value="ECO:0000318"/>
    <property type="project" value="GO_Central"/>
</dbReference>
<evidence type="ECO:0000256" key="1">
    <source>
        <dbReference type="ARBA" id="ARBA00004123"/>
    </source>
</evidence>
<evidence type="ECO:0000313" key="11">
    <source>
        <dbReference type="Proteomes" id="UP000002149"/>
    </source>
</evidence>
<dbReference type="AlphaFoldDB" id="Q5KBC9"/>
<proteinExistence type="inferred from homology"/>
<reference evidence="10 11" key="1">
    <citation type="journal article" date="2005" name="Science">
        <title>The genome of the basidiomycetous yeast and human pathogen Cryptococcus neoformans.</title>
        <authorList>
            <person name="Loftus B.J."/>
            <person name="Fung E."/>
            <person name="Roncaglia P."/>
            <person name="Rowley D."/>
            <person name="Amedeo P."/>
            <person name="Bruno D."/>
            <person name="Vamathevan J."/>
            <person name="Miranda M."/>
            <person name="Anderson I.J."/>
            <person name="Fraser J.A."/>
            <person name="Allen J.E."/>
            <person name="Bosdet I.E."/>
            <person name="Brent M.R."/>
            <person name="Chiu R."/>
            <person name="Doering T.L."/>
            <person name="Donlin M.J."/>
            <person name="D'Souza C.A."/>
            <person name="Fox D.S."/>
            <person name="Grinberg V."/>
            <person name="Fu J."/>
            <person name="Fukushima M."/>
            <person name="Haas B.J."/>
            <person name="Huang J.C."/>
            <person name="Janbon G."/>
            <person name="Jones S.J."/>
            <person name="Koo H.L."/>
            <person name="Krzywinski M.I."/>
            <person name="Kwon-Chung J.K."/>
            <person name="Lengeler K.B."/>
            <person name="Maiti R."/>
            <person name="Marra M.A."/>
            <person name="Marra R.E."/>
            <person name="Mathewson C.A."/>
            <person name="Mitchell T.G."/>
            <person name="Pertea M."/>
            <person name="Riggs F.R."/>
            <person name="Salzberg S.L."/>
            <person name="Schein J.E."/>
            <person name="Shvartsbeyn A."/>
            <person name="Shin H."/>
            <person name="Shumway M."/>
            <person name="Specht C.A."/>
            <person name="Suh B.B."/>
            <person name="Tenney A."/>
            <person name="Utterback T.R."/>
            <person name="Wickes B.L."/>
            <person name="Wortman J.R."/>
            <person name="Wye N.H."/>
            <person name="Kronstad J.W."/>
            <person name="Lodge J.K."/>
            <person name="Heitman J."/>
            <person name="Davis R.W."/>
            <person name="Fraser C.M."/>
            <person name="Hyman R.W."/>
        </authorList>
    </citation>
    <scope>NUCLEOTIDE SEQUENCE [LARGE SCALE GENOMIC DNA]</scope>
    <source>
        <strain evidence="11">JEC21 / ATCC MYA-565</strain>
    </source>
</reference>
<dbReference type="OrthoDB" id="10251234at2759"/>
<dbReference type="GO" id="GO:0016592">
    <property type="term" value="C:mediator complex"/>
    <property type="evidence" value="ECO:0000318"/>
    <property type="project" value="GO_Central"/>
</dbReference>
<keyword evidence="8" id="KW-0010">Activator</keyword>
<dbReference type="PaxDb" id="214684-Q5KBC9"/>
<organism evidence="10 11">
    <name type="scientific">Cryptococcus deneoformans (strain JEC21 / ATCC MYA-565)</name>
    <name type="common">Cryptococcus neoformans var. neoformans serotype D</name>
    <dbReference type="NCBI Taxonomy" id="214684"/>
    <lineage>
        <taxon>Eukaryota</taxon>
        <taxon>Fungi</taxon>
        <taxon>Dikarya</taxon>
        <taxon>Basidiomycota</taxon>
        <taxon>Agaricomycotina</taxon>
        <taxon>Tremellomycetes</taxon>
        <taxon>Tremellales</taxon>
        <taxon>Cryptococcaceae</taxon>
        <taxon>Cryptococcus</taxon>
        <taxon>Cryptococcus neoformans species complex</taxon>
    </lineage>
</organism>
<evidence type="ECO:0000256" key="7">
    <source>
        <dbReference type="ARBA" id="ARBA00032014"/>
    </source>
</evidence>
<dbReference type="PANTHER" id="PTHR13114">
    <property type="entry name" value="MEDIATOR OF RNA POLYMERASE II TRANSCRIPTION SUBUNIT 17"/>
    <property type="match status" value="1"/>
</dbReference>
<dbReference type="RefSeq" id="XP_572937.1">
    <property type="nucleotide sequence ID" value="XM_572937.1"/>
</dbReference>